<accession>A0A507EGN5</accession>
<protein>
    <recommendedName>
        <fullName evidence="4">ESCRT-II complex subunit VPS25</fullName>
    </recommendedName>
</protein>
<gene>
    <name evidence="5" type="ORF">PhCBS80983_g00176</name>
</gene>
<dbReference type="EMBL" id="QEAQ01000001">
    <property type="protein sequence ID" value="TPX63004.1"/>
    <property type="molecule type" value="Genomic_DNA"/>
</dbReference>
<dbReference type="PANTHER" id="PTHR13149">
    <property type="entry name" value="VACUOLAR PROTEIN SORTING-ASSOCIATED PROTEIN VPS25"/>
    <property type="match status" value="1"/>
</dbReference>
<dbReference type="InterPro" id="IPR036390">
    <property type="entry name" value="WH_DNA-bd_sf"/>
</dbReference>
<dbReference type="InterPro" id="IPR014041">
    <property type="entry name" value="ESCRT-II_cplx_Vps25-sub_N"/>
</dbReference>
<keyword evidence="3" id="KW-0653">Protein transport</keyword>
<reference evidence="5 6" key="1">
    <citation type="journal article" date="2019" name="Sci. Rep.">
        <title>Comparative genomics of chytrid fungi reveal insights into the obligate biotrophic and pathogenic lifestyle of Synchytrium endobioticum.</title>
        <authorList>
            <person name="van de Vossenberg B.T.L.H."/>
            <person name="Warris S."/>
            <person name="Nguyen H.D.T."/>
            <person name="van Gent-Pelzer M.P.E."/>
            <person name="Joly D.L."/>
            <person name="van de Geest H.C."/>
            <person name="Bonants P.J.M."/>
            <person name="Smith D.S."/>
            <person name="Levesque C.A."/>
            <person name="van der Lee T.A.J."/>
        </authorList>
    </citation>
    <scope>NUCLEOTIDE SEQUENCE [LARGE SCALE GENOMIC DNA]</scope>
    <source>
        <strain evidence="5 6">CBS 809.83</strain>
    </source>
</reference>
<proteinExistence type="inferred from homology"/>
<dbReference type="InterPro" id="IPR008570">
    <property type="entry name" value="ESCRT-II_cplx_Vps25-sub"/>
</dbReference>
<evidence type="ECO:0000313" key="5">
    <source>
        <dbReference type="EMBL" id="TPX63004.1"/>
    </source>
</evidence>
<evidence type="ECO:0000256" key="2">
    <source>
        <dbReference type="ARBA" id="ARBA00022448"/>
    </source>
</evidence>
<dbReference type="STRING" id="109895.A0A507EGN5"/>
<dbReference type="GO" id="GO:0005198">
    <property type="term" value="F:structural molecule activity"/>
    <property type="evidence" value="ECO:0007669"/>
    <property type="project" value="TreeGrafter"/>
</dbReference>
<dbReference type="InterPro" id="IPR036388">
    <property type="entry name" value="WH-like_DNA-bd_sf"/>
</dbReference>
<evidence type="ECO:0000256" key="3">
    <source>
        <dbReference type="ARBA" id="ARBA00022927"/>
    </source>
</evidence>
<dbReference type="GO" id="GO:0043328">
    <property type="term" value="P:protein transport to vacuole involved in ubiquitin-dependent protein catabolic process via the multivesicular body sorting pathway"/>
    <property type="evidence" value="ECO:0007669"/>
    <property type="project" value="TreeGrafter"/>
</dbReference>
<dbReference type="Pfam" id="PF05871">
    <property type="entry name" value="ESCRT-II"/>
    <property type="match status" value="1"/>
</dbReference>
<keyword evidence="6" id="KW-1185">Reference proteome</keyword>
<dbReference type="FunFam" id="1.10.10.10:FF:000141">
    <property type="entry name" value="vacuolar protein-sorting-associated protein 25"/>
    <property type="match status" value="1"/>
</dbReference>
<dbReference type="AlphaFoldDB" id="A0A507EGN5"/>
<sequence length="179" mass="20250">MSNYTFPSIHSFPPFYTLQPTLATRAKQLQLWGEILLQYCIATRTSAIHIATNSKDAAAVFSNDKIRRRLDRESIQAVIEELIKQGHADWDSPAKDQCLIFWRKPEEWAAIIHKWAFDSGATNSICTIYELLHGDDTVGLDFHDLDERTMVRALEALAKSGKAQVFVGATDSEMGVKFF</sequence>
<evidence type="ECO:0000256" key="1">
    <source>
        <dbReference type="ARBA" id="ARBA00009674"/>
    </source>
</evidence>
<dbReference type="Proteomes" id="UP000318582">
    <property type="component" value="Unassembled WGS sequence"/>
</dbReference>
<dbReference type="PANTHER" id="PTHR13149:SF0">
    <property type="entry name" value="VACUOLAR PROTEIN-SORTING-ASSOCIATED PROTEIN 25"/>
    <property type="match status" value="1"/>
</dbReference>
<organism evidence="5 6">
    <name type="scientific">Powellomyces hirtus</name>
    <dbReference type="NCBI Taxonomy" id="109895"/>
    <lineage>
        <taxon>Eukaryota</taxon>
        <taxon>Fungi</taxon>
        <taxon>Fungi incertae sedis</taxon>
        <taxon>Chytridiomycota</taxon>
        <taxon>Chytridiomycota incertae sedis</taxon>
        <taxon>Chytridiomycetes</taxon>
        <taxon>Spizellomycetales</taxon>
        <taxon>Powellomycetaceae</taxon>
        <taxon>Powellomyces</taxon>
    </lineage>
</organism>
<evidence type="ECO:0000256" key="4">
    <source>
        <dbReference type="ARBA" id="ARBA00030094"/>
    </source>
</evidence>
<name>A0A507EGN5_9FUNG</name>
<dbReference type="Gene3D" id="1.10.10.570">
    <property type="entry name" value="Winged helix' DNA-binding domain. Chain C. Domain 1"/>
    <property type="match status" value="1"/>
</dbReference>
<dbReference type="GO" id="GO:0000814">
    <property type="term" value="C:ESCRT II complex"/>
    <property type="evidence" value="ECO:0007669"/>
    <property type="project" value="InterPro"/>
</dbReference>
<comment type="caution">
    <text evidence="5">The sequence shown here is derived from an EMBL/GenBank/DDBJ whole genome shotgun (WGS) entry which is preliminary data.</text>
</comment>
<comment type="similarity">
    <text evidence="1">Belongs to the VPS25 family.</text>
</comment>
<keyword evidence="2" id="KW-0813">Transport</keyword>
<dbReference type="SUPFAM" id="SSF46785">
    <property type="entry name" value="Winged helix' DNA-binding domain"/>
    <property type="match status" value="2"/>
</dbReference>
<evidence type="ECO:0000313" key="6">
    <source>
        <dbReference type="Proteomes" id="UP000318582"/>
    </source>
</evidence>
<dbReference type="Gene3D" id="1.10.10.10">
    <property type="entry name" value="Winged helix-like DNA-binding domain superfamily/Winged helix DNA-binding domain"/>
    <property type="match status" value="1"/>
</dbReference>
<dbReference type="GO" id="GO:0042803">
    <property type="term" value="F:protein homodimerization activity"/>
    <property type="evidence" value="ECO:0007669"/>
    <property type="project" value="TreeGrafter"/>
</dbReference>
<dbReference type="GO" id="GO:0016236">
    <property type="term" value="P:macroautophagy"/>
    <property type="evidence" value="ECO:0007669"/>
    <property type="project" value="UniProtKB-ARBA"/>
</dbReference>